<dbReference type="EMBL" id="OZ035833">
    <property type="protein sequence ID" value="CAL1573830.1"/>
    <property type="molecule type" value="Genomic_DNA"/>
</dbReference>
<gene>
    <name evidence="2" type="ORF">KC01_LOCUS5654</name>
</gene>
<name>A0AAV2J8W7_KNICA</name>
<evidence type="ECO:0000313" key="3">
    <source>
        <dbReference type="Proteomes" id="UP001497482"/>
    </source>
</evidence>
<reference evidence="2 3" key="1">
    <citation type="submission" date="2024-04" db="EMBL/GenBank/DDBJ databases">
        <authorList>
            <person name="Waldvogel A.-M."/>
            <person name="Schoenle A."/>
        </authorList>
    </citation>
    <scope>NUCLEOTIDE SEQUENCE [LARGE SCALE GENOMIC DNA]</scope>
</reference>
<feature type="region of interest" description="Disordered" evidence="1">
    <location>
        <begin position="73"/>
        <end position="105"/>
    </location>
</feature>
<sequence length="121" mass="13175">MWVHICVLNMCAQNTRKAKTPQVIRPEHSPDTCACITPSAGCAVVIAMSASGHFSERRTDSAPMRTALLLHRSAAEARPQTPQTHTTHVSARDGHDKSTAGNSTNSSRALVLCRIFHNHHL</sequence>
<organism evidence="2 3">
    <name type="scientific">Knipowitschia caucasica</name>
    <name type="common">Caucasian dwarf goby</name>
    <name type="synonym">Pomatoschistus caucasicus</name>
    <dbReference type="NCBI Taxonomy" id="637954"/>
    <lineage>
        <taxon>Eukaryota</taxon>
        <taxon>Metazoa</taxon>
        <taxon>Chordata</taxon>
        <taxon>Craniata</taxon>
        <taxon>Vertebrata</taxon>
        <taxon>Euteleostomi</taxon>
        <taxon>Actinopterygii</taxon>
        <taxon>Neopterygii</taxon>
        <taxon>Teleostei</taxon>
        <taxon>Neoteleostei</taxon>
        <taxon>Acanthomorphata</taxon>
        <taxon>Gobiaria</taxon>
        <taxon>Gobiiformes</taxon>
        <taxon>Gobioidei</taxon>
        <taxon>Gobiidae</taxon>
        <taxon>Gobiinae</taxon>
        <taxon>Knipowitschia</taxon>
    </lineage>
</organism>
<feature type="compositionally biased region" description="Polar residues" evidence="1">
    <location>
        <begin position="80"/>
        <end position="89"/>
    </location>
</feature>
<evidence type="ECO:0000256" key="1">
    <source>
        <dbReference type="SAM" id="MobiDB-lite"/>
    </source>
</evidence>
<evidence type="ECO:0000313" key="2">
    <source>
        <dbReference type="EMBL" id="CAL1573830.1"/>
    </source>
</evidence>
<proteinExistence type="predicted"/>
<dbReference type="Proteomes" id="UP001497482">
    <property type="component" value="Chromosome 11"/>
</dbReference>
<dbReference type="AlphaFoldDB" id="A0AAV2J8W7"/>
<protein>
    <submittedName>
        <fullName evidence="2">Uncharacterized protein</fullName>
    </submittedName>
</protein>
<accession>A0AAV2J8W7</accession>
<keyword evidence="3" id="KW-1185">Reference proteome</keyword>